<dbReference type="GeneID" id="115477148"/>
<feature type="region of interest" description="Disordered" evidence="23">
    <location>
        <begin position="1798"/>
        <end position="1901"/>
    </location>
</feature>
<feature type="compositionally biased region" description="Basic and acidic residues" evidence="23">
    <location>
        <begin position="1839"/>
        <end position="1849"/>
    </location>
</feature>
<keyword evidence="19" id="KW-0539">Nucleus</keyword>
<evidence type="ECO:0000256" key="22">
    <source>
        <dbReference type="SAM" id="Coils"/>
    </source>
</evidence>
<comment type="cofactor">
    <cofactor evidence="1">
        <name>FAD</name>
        <dbReference type="ChEBI" id="CHEBI:57692"/>
    </cofactor>
</comment>
<dbReference type="PRINTS" id="PR00420">
    <property type="entry name" value="RNGMNOXGNASE"/>
</dbReference>
<keyword evidence="11 21" id="KW-0862">Zinc</keyword>
<feature type="compositionally biased region" description="Pro residues" evidence="23">
    <location>
        <begin position="1619"/>
        <end position="1629"/>
    </location>
</feature>
<dbReference type="Pfam" id="PF25413">
    <property type="entry name" value="Rossman_Mical"/>
    <property type="match status" value="1"/>
</dbReference>
<feature type="compositionally biased region" description="Polar residues" evidence="23">
    <location>
        <begin position="1641"/>
        <end position="1656"/>
    </location>
</feature>
<dbReference type="Proteomes" id="UP000515156">
    <property type="component" value="Chromosome 9"/>
</dbReference>
<dbReference type="SUPFAM" id="SSF47576">
    <property type="entry name" value="Calponin-homology domain, CH-domain"/>
    <property type="match status" value="1"/>
</dbReference>
<dbReference type="InterPro" id="IPR001715">
    <property type="entry name" value="CH_dom"/>
</dbReference>
<evidence type="ECO:0000313" key="27">
    <source>
        <dbReference type="Proteomes" id="UP000515156"/>
    </source>
</evidence>
<dbReference type="FunCoup" id="A0A6P7Z1J4">
    <property type="interactions" value="1759"/>
</dbReference>
<dbReference type="FunFam" id="2.10.110.10:FF:000043">
    <property type="entry name" value="protein-methionine sulfoxide oxidase MICAL3 isoform X2"/>
    <property type="match status" value="1"/>
</dbReference>
<keyword evidence="14" id="KW-0503">Monooxygenase</keyword>
<evidence type="ECO:0000256" key="7">
    <source>
        <dbReference type="ARBA" id="ARBA00022490"/>
    </source>
</evidence>
<dbReference type="SMART" id="SM00033">
    <property type="entry name" value="CH"/>
    <property type="match status" value="1"/>
</dbReference>
<keyword evidence="18" id="KW-0206">Cytoskeleton</keyword>
<dbReference type="CTD" id="57553"/>
<feature type="compositionally biased region" description="Basic and acidic residues" evidence="23">
    <location>
        <begin position="1013"/>
        <end position="1025"/>
    </location>
</feature>
<feature type="region of interest" description="Disordered" evidence="23">
    <location>
        <begin position="1916"/>
        <end position="1957"/>
    </location>
</feature>
<dbReference type="InterPro" id="IPR022735">
    <property type="entry name" value="bMERB_dom"/>
</dbReference>
<feature type="region of interest" description="Disordered" evidence="23">
    <location>
        <begin position="1162"/>
        <end position="1194"/>
    </location>
</feature>
<dbReference type="SMART" id="SM00132">
    <property type="entry name" value="LIM"/>
    <property type="match status" value="1"/>
</dbReference>
<name>A0A6P7Z1J4_9AMPH</name>
<feature type="region of interest" description="Disordered" evidence="23">
    <location>
        <begin position="1078"/>
        <end position="1137"/>
    </location>
</feature>
<feature type="compositionally biased region" description="Polar residues" evidence="23">
    <location>
        <begin position="1327"/>
        <end position="1342"/>
    </location>
</feature>
<evidence type="ECO:0000256" key="6">
    <source>
        <dbReference type="ARBA" id="ARBA00022483"/>
    </source>
</evidence>
<evidence type="ECO:0000256" key="8">
    <source>
        <dbReference type="ARBA" id="ARBA00022630"/>
    </source>
</evidence>
<keyword evidence="6" id="KW-0268">Exocytosis</keyword>
<evidence type="ECO:0000256" key="20">
    <source>
        <dbReference type="ARBA" id="ARBA00049522"/>
    </source>
</evidence>
<dbReference type="EC" id="1.14.13.225" evidence="5"/>
<dbReference type="GO" id="GO:0003779">
    <property type="term" value="F:actin binding"/>
    <property type="evidence" value="ECO:0007669"/>
    <property type="project" value="UniProtKB-KW"/>
</dbReference>
<feature type="compositionally biased region" description="Basic and acidic residues" evidence="23">
    <location>
        <begin position="668"/>
        <end position="678"/>
    </location>
</feature>
<dbReference type="GO" id="GO:0120501">
    <property type="term" value="F:F-actin monooxygenase activity"/>
    <property type="evidence" value="ECO:0007669"/>
    <property type="project" value="UniProtKB-EC"/>
</dbReference>
<dbReference type="InterPro" id="IPR001781">
    <property type="entry name" value="Znf_LIM"/>
</dbReference>
<dbReference type="PROSITE" id="PS00478">
    <property type="entry name" value="LIM_DOMAIN_1"/>
    <property type="match status" value="1"/>
</dbReference>
<evidence type="ECO:0000256" key="4">
    <source>
        <dbReference type="ARBA" id="ARBA00008223"/>
    </source>
</evidence>
<organism evidence="27 28">
    <name type="scientific">Microcaecilia unicolor</name>
    <dbReference type="NCBI Taxonomy" id="1415580"/>
    <lineage>
        <taxon>Eukaryota</taxon>
        <taxon>Metazoa</taxon>
        <taxon>Chordata</taxon>
        <taxon>Craniata</taxon>
        <taxon>Vertebrata</taxon>
        <taxon>Euteleostomi</taxon>
        <taxon>Amphibia</taxon>
        <taxon>Gymnophiona</taxon>
        <taxon>Siphonopidae</taxon>
        <taxon>Microcaecilia</taxon>
    </lineage>
</organism>
<dbReference type="InterPro" id="IPR050540">
    <property type="entry name" value="F-actin_Monoox_Mical"/>
</dbReference>
<dbReference type="Gene3D" id="2.10.110.10">
    <property type="entry name" value="Cysteine Rich Protein"/>
    <property type="match status" value="1"/>
</dbReference>
<keyword evidence="15 21" id="KW-0440">LIM domain</keyword>
<feature type="compositionally biased region" description="Basic and acidic residues" evidence="23">
    <location>
        <begin position="1353"/>
        <end position="1373"/>
    </location>
</feature>
<evidence type="ECO:0000256" key="21">
    <source>
        <dbReference type="PROSITE-ProRule" id="PRU00125"/>
    </source>
</evidence>
<feature type="compositionally biased region" description="Basic and acidic residues" evidence="23">
    <location>
        <begin position="1671"/>
        <end position="1684"/>
    </location>
</feature>
<dbReference type="GO" id="GO:0005634">
    <property type="term" value="C:nucleus"/>
    <property type="evidence" value="ECO:0007669"/>
    <property type="project" value="UniProtKB-SubCell"/>
</dbReference>
<comment type="subcellular location">
    <subcellularLocation>
        <location evidence="3">Cytoplasm</location>
        <location evidence="3">Cytoskeleton</location>
    </subcellularLocation>
    <subcellularLocation>
        <location evidence="2">Nucleus</location>
    </subcellularLocation>
</comment>
<dbReference type="InterPro" id="IPR036872">
    <property type="entry name" value="CH_dom_sf"/>
</dbReference>
<evidence type="ECO:0000256" key="3">
    <source>
        <dbReference type="ARBA" id="ARBA00004245"/>
    </source>
</evidence>
<dbReference type="InterPro" id="IPR036188">
    <property type="entry name" value="FAD/NAD-bd_sf"/>
</dbReference>
<feature type="region of interest" description="Disordered" evidence="23">
    <location>
        <begin position="1398"/>
        <end position="1442"/>
    </location>
</feature>
<dbReference type="Pfam" id="PF00412">
    <property type="entry name" value="LIM"/>
    <property type="match status" value="1"/>
</dbReference>
<keyword evidence="17" id="KW-0009">Actin-binding</keyword>
<feature type="compositionally biased region" description="Basic and acidic residues" evidence="23">
    <location>
        <begin position="1886"/>
        <end position="1901"/>
    </location>
</feature>
<dbReference type="InParanoid" id="A0A6P7Z1J4"/>
<feature type="region of interest" description="Disordered" evidence="23">
    <location>
        <begin position="1307"/>
        <end position="1374"/>
    </location>
</feature>
<keyword evidence="16 22" id="KW-0175">Coiled coil</keyword>
<keyword evidence="7" id="KW-0963">Cytoplasm</keyword>
<evidence type="ECO:0000256" key="14">
    <source>
        <dbReference type="ARBA" id="ARBA00023033"/>
    </source>
</evidence>
<feature type="compositionally biased region" description="Basic and acidic residues" evidence="23">
    <location>
        <begin position="1702"/>
        <end position="1714"/>
    </location>
</feature>
<proteinExistence type="inferred from homology"/>
<feature type="compositionally biased region" description="Polar residues" evidence="23">
    <location>
        <begin position="1403"/>
        <end position="1442"/>
    </location>
</feature>
<evidence type="ECO:0000256" key="15">
    <source>
        <dbReference type="ARBA" id="ARBA00023038"/>
    </source>
</evidence>
<evidence type="ECO:0000256" key="23">
    <source>
        <dbReference type="SAM" id="MobiDB-lite"/>
    </source>
</evidence>
<keyword evidence="9 21" id="KW-0479">Metal-binding</keyword>
<protein>
    <recommendedName>
        <fullName evidence="5">F-actin monooxygenase</fullName>
        <ecNumber evidence="5">1.14.13.225</ecNumber>
    </recommendedName>
</protein>
<feature type="compositionally biased region" description="Polar residues" evidence="23">
    <location>
        <begin position="1600"/>
        <end position="1617"/>
    </location>
</feature>
<sequence length="2226" mass="252006">MEERVNEKVNQAHILFDKFVQATTCKGTLKSFQELCDYLDLKPKDYRSFYHKLKSKLNYWKAKALWSKLDKRSCHKDYKKGKACSNIKCLIIGAGPCGLRTAIDLGFLGAKVVIIEKRDAFSRNNVLHLWPFTITDLRGLGAKKFYGKFCAGAIDHISIRQLQLILLKVALILGIEIHVNVEFQGLIEPPEDQENERIGWKAEVYPAPHPVSEYEFDIVIGADGRRNTLEGFRRKEFRGKLAIAITANFINRNTTAEAKVEEISGVAFIFNQKFFQDLREATGIDLENIVYYKDDTHYFVMTAKKQSLLEKGVILRDYADTELLLSRENVDQEALLNYAREAADFSTNQQLPSLDFAINHYGQPDVAMFDFTCMYASENAALVRERNGHRLLVALVGDSLLEPFWPMGTGIARGFLAAMDSAWMVRSWSQGTSPLEVLAERESIYRLLPQTTPENVSKNFSQYSIDPTTRYPNISLHFLRPNQVRHLYNTCELKDLQVEMQNLVNSRTPKLGRNESVARSSKLLGWCQRQTDGYRGVNVTDLTMSWKSGLALCAIIHQYRPDLIDFDSLDEHNIEKNNQLAFDIAEKEFGISPIMTGKEMASVGEPDKLSMVMYLTQFYEMFKDTTTPGENTDLNVDEKAALIVSTKSPISFLSKLGQTISRKRTPKDKKEKGLEGAGKRRKTSQSEDEEVPCSYREERPMLVSALTERKIDAAVGNQNRVKSMATQLLAKFEENAPPQNVGLRKQECILNRPSFRQREQGRLAHVPQWKQPRDQARCRTCPKKVIMLSSGSSSLLYPSQQTYESAGIYQEDKRRALGIRSDDHVPVSALDIEERASQLSALLEQRPVRCKLETQPSRHFYLDQWEQSLSLRSSSCPASPSFDSLRQKYIKMYTVGVSSLAEQITSQLQRKDQPKPLLGKKELCSFRKEFPQNLGGSDVCFFCHKRVYVMERLSAEGKFFHRSCFKCDYCGTTLRLSSYAYDLEDGKFYCKPHYCYRQSGYAQRKRPAAALLSEKENKSPRKDTMAAEESEQANSITASAERTPGSSINGVEEPNLPKRLRGTPERIELENYRVSLQREEELEEVPEETLAEHNLSSVLDKGTEQDVGSSSSESEMEEEEEEGQTQPPSSDLGGVPWKEAVRIHALLKGKTGDEIEDAETLEAVIGDEEEEEEEEVEEEEESSEEGEYCPWERELQQGLWLQRLSNEEDTGTFKAPERHSLRHEAVRAWLETVSGAAYEDNEADDEVGTGPAEAEDETGDDGDTCADLADDDIPSDAEAEEQLHHLEIEEQDLKLNDDKLEELGPSKIVSPVQSTAEITIPMPPVQSPKTQQIEFPSPQSTEEILLSHMQKSPQERSFPDHNHLEKEPEDRVSADNIKSLTIPVSPVHFQPLPLSEAIIPKSPVQSQQVTTPSDSHSPTAPQPICSQPLPSTETPVPAATSSPVCLQPVPTMTSTPLVKLTIKSQNSEIDKLTSPLAEESLKRNDLIEEFWMKSAEIRRSLGLTPIDRSKALEMNFSLASPEPTSLNSCTTKDVLKEYRVSHVRPQPAPRKLNTPKLEGEHLSLLTLKSPSEKELKSSDGEKKDLSSSSGLGLNGSFSNIKTIASESFNTSDSTMLTPPSSPPPPPPQNEEPATLRRKKNQSSWQKEGESNLTSALVQPHHICEVSGSTKEPIKESKQEVRKSFIESVDEIPFADDVEDTYDDRTEDSSLHEKFYTPPTSRPKAEKPPHLALTKENGELPSFEWVHQKKTMLPHISPEARELAEERMRAREKSVKSQALRDAMAQHISKMKELEATAAATVSAKELRTPRLKSSRHLKAKHLLYESPKPSVLSLSDLPTLKHEAAEERVSSPPAESSVTSSEGSTGKSKKRTSLFSPRKNKKEKKSKNDNKLSDKAGHISEEVTKPKSLWKSVFSGYKKDKKKKQDDRSNASTPSSSTTVDSGKNKSSPVVKPDLQLRKHLSFSEDSDLSSDDVLERCSQKSKRELIYVPHVLTFKRSYSKKAYTEEELNAKLTRRVQKAARRQAKQEELKRLHRAQIIQRQLEQVEEKQRQLEERGVAVEKALRGEADYWGESYYSDIIDLHLGVESNAGTPRRRPLSFCPCCTHEGMGKKDDPKLMQEWFKLVQEKNALVRYESELMIFARELELEDRQSRLQQELRERMAVEDHLKTEEELTDEKRILNEMLEVVEQRDALVALLEEQRLREKEEDKDLEAVMLSKGFNLNWS</sequence>
<feature type="compositionally biased region" description="Basic residues" evidence="23">
    <location>
        <begin position="1809"/>
        <end position="1821"/>
    </location>
</feature>
<dbReference type="InterPro" id="IPR057494">
    <property type="entry name" value="Rossman_Mical"/>
</dbReference>
<evidence type="ECO:0000256" key="11">
    <source>
        <dbReference type="ARBA" id="ARBA00022833"/>
    </source>
</evidence>
<evidence type="ECO:0000256" key="9">
    <source>
        <dbReference type="ARBA" id="ARBA00022723"/>
    </source>
</evidence>
<reference evidence="28" key="1">
    <citation type="submission" date="2025-08" db="UniProtKB">
        <authorList>
            <consortium name="RefSeq"/>
        </authorList>
    </citation>
    <scope>IDENTIFICATION</scope>
</reference>
<dbReference type="PROSITE" id="PS51848">
    <property type="entry name" value="BMERB"/>
    <property type="match status" value="1"/>
</dbReference>
<gene>
    <name evidence="28" type="primary">MICAL3</name>
</gene>
<feature type="region of interest" description="Disordered" evidence="23">
    <location>
        <begin position="657"/>
        <end position="693"/>
    </location>
</feature>
<evidence type="ECO:0000256" key="1">
    <source>
        <dbReference type="ARBA" id="ARBA00001974"/>
    </source>
</evidence>
<feature type="compositionally biased region" description="Polar residues" evidence="23">
    <location>
        <begin position="1032"/>
        <end position="1049"/>
    </location>
</feature>
<dbReference type="Pfam" id="PF12130">
    <property type="entry name" value="bMERB_dom"/>
    <property type="match status" value="1"/>
</dbReference>
<feature type="region of interest" description="Disordered" evidence="23">
    <location>
        <begin position="1564"/>
        <end position="1728"/>
    </location>
</feature>
<feature type="domain" description="LIM zinc-binding" evidence="25">
    <location>
        <begin position="938"/>
        <end position="1000"/>
    </location>
</feature>
<dbReference type="OrthoDB" id="20799at2759"/>
<feature type="domain" description="BMERB" evidence="26">
    <location>
        <begin position="2026"/>
        <end position="2214"/>
    </location>
</feature>
<dbReference type="PANTHER" id="PTHR23167:SF51">
    <property type="entry name" value="[F-ACTIN]-MONOOXYGENASE MICAL3"/>
    <property type="match status" value="1"/>
</dbReference>
<dbReference type="Pfam" id="PF00307">
    <property type="entry name" value="CH"/>
    <property type="match status" value="1"/>
</dbReference>
<dbReference type="Gene3D" id="3.50.50.60">
    <property type="entry name" value="FAD/NAD(P)-binding domain"/>
    <property type="match status" value="1"/>
</dbReference>
<feature type="compositionally biased region" description="Basic and acidic residues" evidence="23">
    <location>
        <begin position="1570"/>
        <end position="1585"/>
    </location>
</feature>
<feature type="region of interest" description="Disordered" evidence="23">
    <location>
        <begin position="1007"/>
        <end position="1064"/>
    </location>
</feature>
<accession>A0A6P7Z1J4</accession>
<comment type="catalytic activity">
    <reaction evidence="20">
        <text>L-methionyl-[F-actin] + NADPH + O2 + H(+) = L-methionyl-(R)-S-oxide-[F-actin] + NADP(+) + H2O</text>
        <dbReference type="Rhea" id="RHEA:51308"/>
        <dbReference type="Rhea" id="RHEA-COMP:12953"/>
        <dbReference type="Rhea" id="RHEA-COMP:12956"/>
        <dbReference type="ChEBI" id="CHEBI:15377"/>
        <dbReference type="ChEBI" id="CHEBI:15378"/>
        <dbReference type="ChEBI" id="CHEBI:15379"/>
        <dbReference type="ChEBI" id="CHEBI:16044"/>
        <dbReference type="ChEBI" id="CHEBI:45764"/>
        <dbReference type="ChEBI" id="CHEBI:57783"/>
        <dbReference type="ChEBI" id="CHEBI:58349"/>
        <dbReference type="EC" id="1.14.13.225"/>
    </reaction>
</comment>
<dbReference type="PROSITE" id="PS50021">
    <property type="entry name" value="CH"/>
    <property type="match status" value="1"/>
</dbReference>
<dbReference type="CDD" id="cd21251">
    <property type="entry name" value="CH_MICAL3"/>
    <property type="match status" value="1"/>
</dbReference>
<keyword evidence="13" id="KW-0560">Oxidoreductase</keyword>
<evidence type="ECO:0000256" key="5">
    <source>
        <dbReference type="ARBA" id="ARBA00012709"/>
    </source>
</evidence>
<evidence type="ECO:0000259" key="25">
    <source>
        <dbReference type="PROSITE" id="PS50023"/>
    </source>
</evidence>
<dbReference type="GO" id="GO:0006887">
    <property type="term" value="P:exocytosis"/>
    <property type="evidence" value="ECO:0007669"/>
    <property type="project" value="UniProtKB-KW"/>
</dbReference>
<feature type="compositionally biased region" description="Acidic residues" evidence="23">
    <location>
        <begin position="1239"/>
        <end position="1271"/>
    </location>
</feature>
<feature type="compositionally biased region" description="Acidic residues" evidence="23">
    <location>
        <begin position="1114"/>
        <end position="1123"/>
    </location>
</feature>
<dbReference type="RefSeq" id="XP_030069644.1">
    <property type="nucleotide sequence ID" value="XM_030213784.1"/>
</dbReference>
<feature type="compositionally biased region" description="Polar residues" evidence="23">
    <location>
        <begin position="1930"/>
        <end position="1948"/>
    </location>
</feature>
<feature type="compositionally biased region" description="Low complexity" evidence="23">
    <location>
        <begin position="1850"/>
        <end position="1866"/>
    </location>
</feature>
<keyword evidence="27" id="KW-1185">Reference proteome</keyword>
<evidence type="ECO:0000256" key="19">
    <source>
        <dbReference type="ARBA" id="ARBA00023242"/>
    </source>
</evidence>
<evidence type="ECO:0000256" key="17">
    <source>
        <dbReference type="ARBA" id="ARBA00023203"/>
    </source>
</evidence>
<feature type="compositionally biased region" description="Low complexity" evidence="23">
    <location>
        <begin position="1586"/>
        <end position="1599"/>
    </location>
</feature>
<keyword evidence="8" id="KW-0285">Flavoprotein</keyword>
<dbReference type="SMART" id="SM01203">
    <property type="entry name" value="DUF3585"/>
    <property type="match status" value="1"/>
</dbReference>
<dbReference type="PANTHER" id="PTHR23167">
    <property type="entry name" value="CALPONIN HOMOLOGY DOMAIN-CONTAINING PROTEIN DDB_G0272472-RELATED"/>
    <property type="match status" value="1"/>
</dbReference>
<dbReference type="SUPFAM" id="SSF57716">
    <property type="entry name" value="Glucocorticoid receptor-like (DNA-binding domain)"/>
    <property type="match status" value="1"/>
</dbReference>
<feature type="region of interest" description="Disordered" evidence="23">
    <location>
        <begin position="1236"/>
        <end position="1271"/>
    </location>
</feature>
<dbReference type="KEGG" id="muo:115477148"/>
<evidence type="ECO:0000256" key="10">
    <source>
        <dbReference type="ARBA" id="ARBA00022827"/>
    </source>
</evidence>
<evidence type="ECO:0000256" key="13">
    <source>
        <dbReference type="ARBA" id="ARBA00023002"/>
    </source>
</evidence>
<keyword evidence="10" id="KW-0274">FAD</keyword>
<dbReference type="SUPFAM" id="SSF51905">
    <property type="entry name" value="FAD/NAD(P)-binding domain"/>
    <property type="match status" value="1"/>
</dbReference>
<feature type="compositionally biased region" description="Acidic residues" evidence="23">
    <location>
        <begin position="1162"/>
        <end position="1187"/>
    </location>
</feature>
<keyword evidence="12" id="KW-0521">NADP</keyword>
<comment type="similarity">
    <text evidence="4">Belongs to the Mical family.</text>
</comment>
<feature type="coiled-coil region" evidence="22">
    <location>
        <begin position="2010"/>
        <end position="2063"/>
    </location>
</feature>
<dbReference type="Gene3D" id="1.10.418.10">
    <property type="entry name" value="Calponin-like domain"/>
    <property type="match status" value="1"/>
</dbReference>
<evidence type="ECO:0000259" key="24">
    <source>
        <dbReference type="PROSITE" id="PS50021"/>
    </source>
</evidence>
<dbReference type="GO" id="GO:0005856">
    <property type="term" value="C:cytoskeleton"/>
    <property type="evidence" value="ECO:0007669"/>
    <property type="project" value="UniProtKB-SubCell"/>
</dbReference>
<evidence type="ECO:0000256" key="2">
    <source>
        <dbReference type="ARBA" id="ARBA00004123"/>
    </source>
</evidence>
<feature type="compositionally biased region" description="Acidic residues" evidence="23">
    <location>
        <begin position="1080"/>
        <end position="1089"/>
    </location>
</feature>
<evidence type="ECO:0000256" key="16">
    <source>
        <dbReference type="ARBA" id="ARBA00023054"/>
    </source>
</evidence>
<feature type="domain" description="Calponin-homology (CH)" evidence="24">
    <location>
        <begin position="517"/>
        <end position="623"/>
    </location>
</feature>
<evidence type="ECO:0000256" key="18">
    <source>
        <dbReference type="ARBA" id="ARBA00023212"/>
    </source>
</evidence>
<feature type="compositionally biased region" description="Basic residues" evidence="23">
    <location>
        <begin position="1867"/>
        <end position="1885"/>
    </location>
</feature>
<dbReference type="FunFam" id="3.50.50.60:FF:000004">
    <property type="entry name" value="protein-methionine sulfoxide oxidase MICAL2 isoform X1"/>
    <property type="match status" value="1"/>
</dbReference>
<evidence type="ECO:0000259" key="26">
    <source>
        <dbReference type="PROSITE" id="PS51848"/>
    </source>
</evidence>
<evidence type="ECO:0000313" key="28">
    <source>
        <dbReference type="RefSeq" id="XP_030069644.1"/>
    </source>
</evidence>
<dbReference type="CDD" id="cd09439">
    <property type="entry name" value="LIM_Mical"/>
    <property type="match status" value="1"/>
</dbReference>
<feature type="compositionally biased region" description="Acidic residues" evidence="23">
    <location>
        <begin position="1687"/>
        <end position="1701"/>
    </location>
</feature>
<evidence type="ECO:0000256" key="12">
    <source>
        <dbReference type="ARBA" id="ARBA00022857"/>
    </source>
</evidence>
<dbReference type="FunFam" id="1.10.418.10:FF:000026">
    <property type="entry name" value="protein-methionine sulfoxide oxidase MICAL3 isoform X1"/>
    <property type="match status" value="1"/>
</dbReference>
<dbReference type="PROSITE" id="PS50023">
    <property type="entry name" value="LIM_DOMAIN_2"/>
    <property type="match status" value="1"/>
</dbReference>
<dbReference type="GO" id="GO:0046872">
    <property type="term" value="F:metal ion binding"/>
    <property type="evidence" value="ECO:0007669"/>
    <property type="project" value="UniProtKB-KW"/>
</dbReference>